<comment type="caution">
    <text evidence="1">The sequence shown here is derived from an EMBL/GenBank/DDBJ whole genome shotgun (WGS) entry which is preliminary data.</text>
</comment>
<dbReference type="EMBL" id="PGFD01000001">
    <property type="protein sequence ID" value="PJJ68080.1"/>
    <property type="molecule type" value="Genomic_DNA"/>
</dbReference>
<dbReference type="OrthoDB" id="53782at2"/>
<accession>A0A2M9CB88</accession>
<gene>
    <name evidence="1" type="ORF">CLV73_2104</name>
</gene>
<evidence type="ECO:0000313" key="2">
    <source>
        <dbReference type="Proteomes" id="UP000228740"/>
    </source>
</evidence>
<name>A0A2M9CB88_9FLAO</name>
<dbReference type="Proteomes" id="UP000228740">
    <property type="component" value="Unassembled WGS sequence"/>
</dbReference>
<dbReference type="RefSeq" id="WP_100376727.1">
    <property type="nucleotide sequence ID" value="NZ_PGFD01000001.1"/>
</dbReference>
<sequence length="493" mass="59068">MKLNKFTWNNYLQTTEAKETIGIFQNSDIDSISNKFINNIEFSEEKATNFILNLYNFAINPKLNSIQNYQEANLFLEDIYDNGIELIFEDGEKEIPLLKDDFTHLISIVSTWLFYEYPEIFKPYFFKNNYDLLTKIADTFHLDLPKVPLKRYKKERFLHYLDLCKCFNKFQKENELTDFEFCAFLYDFAPKFIKETDDEKELPEPSQVWWIGGDKHGEDFEFLDTNLNSNISSFWQGNIDTKRGDILVVYCLAPRSYIHSVWRVKRDGIADPFFHYYSNIYITNGQKVPPITIHELKADKHFSKNPLVRKNLQGINGYPLSSEDYLRLQEIFNEKGYNSSNLPQLYNYTYEQNKEIQNEREVEINLIEPFLKRIGYIEKDWIRQLSIRMGRGERNYPDYAFLTDKTQNYEKASMLIESKFHIKNNKELEETFKQIWSYGQRLNSHTLIIADKDSIWIYLRKNDSFDRTKYKKFFWKELENSDKYNEVKKLIGK</sequence>
<organism evidence="1 2">
    <name type="scientific">Chryseobacterium geocarposphaerae</name>
    <dbReference type="NCBI Taxonomy" id="1416776"/>
    <lineage>
        <taxon>Bacteria</taxon>
        <taxon>Pseudomonadati</taxon>
        <taxon>Bacteroidota</taxon>
        <taxon>Flavobacteriia</taxon>
        <taxon>Flavobacteriales</taxon>
        <taxon>Weeksellaceae</taxon>
        <taxon>Chryseobacterium group</taxon>
        <taxon>Chryseobacterium</taxon>
    </lineage>
</organism>
<protein>
    <recommendedName>
        <fullName evidence="3">Type I restriction enzyme R protein N-terminal domain-containing protein</fullName>
    </recommendedName>
</protein>
<evidence type="ECO:0000313" key="1">
    <source>
        <dbReference type="EMBL" id="PJJ68080.1"/>
    </source>
</evidence>
<keyword evidence="2" id="KW-1185">Reference proteome</keyword>
<reference evidence="1 2" key="1">
    <citation type="submission" date="2017-11" db="EMBL/GenBank/DDBJ databases">
        <title>Genomic Encyclopedia of Archaeal and Bacterial Type Strains, Phase II (KMG-II): From Individual Species to Whole Genera.</title>
        <authorList>
            <person name="Goeker M."/>
        </authorList>
    </citation>
    <scope>NUCLEOTIDE SEQUENCE [LARGE SCALE GENOMIC DNA]</scope>
    <source>
        <strain evidence="1 2">DSM 27617</strain>
    </source>
</reference>
<evidence type="ECO:0008006" key="3">
    <source>
        <dbReference type="Google" id="ProtNLM"/>
    </source>
</evidence>
<dbReference type="AlphaFoldDB" id="A0A2M9CB88"/>
<proteinExistence type="predicted"/>